<dbReference type="Proteomes" id="UP000050969">
    <property type="component" value="Unassembled WGS sequence"/>
</dbReference>
<dbReference type="Gene3D" id="3.50.50.60">
    <property type="entry name" value="FAD/NAD(P)-binding domain"/>
    <property type="match status" value="2"/>
</dbReference>
<keyword evidence="11" id="KW-1185">Reference proteome</keyword>
<dbReference type="Pfam" id="PF07992">
    <property type="entry name" value="Pyr_redox_2"/>
    <property type="match status" value="1"/>
</dbReference>
<evidence type="ECO:0000313" key="11">
    <source>
        <dbReference type="Proteomes" id="UP000050969"/>
    </source>
</evidence>
<evidence type="ECO:0000256" key="3">
    <source>
        <dbReference type="ARBA" id="ARBA00022630"/>
    </source>
</evidence>
<dbReference type="SUPFAM" id="SSF55424">
    <property type="entry name" value="FAD/NAD-linked reductases, dimerisation (C-terminal) domain"/>
    <property type="match status" value="1"/>
</dbReference>
<evidence type="ECO:0000256" key="1">
    <source>
        <dbReference type="ARBA" id="ARBA00001974"/>
    </source>
</evidence>
<dbReference type="PANTHER" id="PTHR43429">
    <property type="entry name" value="PYRIDINE NUCLEOTIDE-DISULFIDE OXIDOREDUCTASE DOMAIN-CONTAINING"/>
    <property type="match status" value="1"/>
</dbReference>
<gene>
    <name evidence="10" type="ORF">IV56_GL002184</name>
</gene>
<keyword evidence="6" id="KW-0558">Oxidation</keyword>
<sequence length="449" mass="47911">MITTDLLIIGGSDAGISAALRARELDDQVSITLLLSDDFPNFSICGIPYALSGEVTDWHHLAHRTRSDLEAYHIAFHSNTVADKIDSEAHQVLAHNSDGSQVFAYQKLLVATGARPKSLGVTAPTAATHVLRTMADFFAIEDLLTTNKPERVAIVGAGYVGLEVTEALIKRGIAVTMIQRGQEVLSTVDSAMGQEVHHVLSAHGVAVLTDQTVTEIKSAKKGYMVTTSADETIHADLILVVIGVVPNSQLLAQAGAQLDAATRAVKVDDAMRTSLPDIYAAGDLVLTKHRLLGNTYLPLGTTAHKQGRIAGATMLGRSAVFQGVLGSQVVTVFGLVTARTGLTEAEARTAGFDPVVSTSYVDDHKAYYPNAHQITIRLIADRQSGQLLGAQLMGQATSEVAKRTDIFATAIYHHMTVAEFSDLDLTYSPVVGSPWDAVQLAAQALERQL</sequence>
<evidence type="ECO:0000259" key="8">
    <source>
        <dbReference type="Pfam" id="PF02852"/>
    </source>
</evidence>
<evidence type="ECO:0000256" key="4">
    <source>
        <dbReference type="ARBA" id="ARBA00022827"/>
    </source>
</evidence>
<evidence type="ECO:0000256" key="6">
    <source>
        <dbReference type="ARBA" id="ARBA00023097"/>
    </source>
</evidence>
<dbReference type="InterPro" id="IPR004099">
    <property type="entry name" value="Pyr_nucl-diS_OxRdtase_dimer"/>
</dbReference>
<dbReference type="PANTHER" id="PTHR43429:SF1">
    <property type="entry name" value="NAD(P)H SULFUR OXIDOREDUCTASE (COA-DEPENDENT)"/>
    <property type="match status" value="1"/>
</dbReference>
<evidence type="ECO:0000256" key="7">
    <source>
        <dbReference type="ARBA" id="ARBA00023284"/>
    </source>
</evidence>
<dbReference type="PATRIC" id="fig|1293598.4.peg.2286"/>
<dbReference type="RefSeq" id="WP_056992554.1">
    <property type="nucleotide sequence ID" value="NZ_JQCE01000009.1"/>
</dbReference>
<proteinExistence type="inferred from homology"/>
<evidence type="ECO:0000313" key="10">
    <source>
        <dbReference type="EMBL" id="KRO17698.1"/>
    </source>
</evidence>
<comment type="similarity">
    <text evidence="2">Belongs to the class-III pyridine nucleotide-disulfide oxidoreductase family.</text>
</comment>
<dbReference type="AlphaFoldDB" id="A0A0R2MZ16"/>
<dbReference type="PRINTS" id="PR00411">
    <property type="entry name" value="PNDRDTASEI"/>
</dbReference>
<accession>A0A0R2MZ16</accession>
<protein>
    <submittedName>
        <fullName evidence="10">Putative NADH oxidase (Putative)</fullName>
    </submittedName>
</protein>
<dbReference type="InterPro" id="IPR016156">
    <property type="entry name" value="FAD/NAD-linked_Rdtase_dimer_sf"/>
</dbReference>
<evidence type="ECO:0000259" key="9">
    <source>
        <dbReference type="Pfam" id="PF07992"/>
    </source>
</evidence>
<feature type="domain" description="FAD/NAD(P)-binding" evidence="9">
    <location>
        <begin position="5"/>
        <end position="307"/>
    </location>
</feature>
<organism evidence="10 11">
    <name type="scientific">Lacticaseibacillus saniviri JCM 17471 = DSM 24301</name>
    <dbReference type="NCBI Taxonomy" id="1293598"/>
    <lineage>
        <taxon>Bacteria</taxon>
        <taxon>Bacillati</taxon>
        <taxon>Bacillota</taxon>
        <taxon>Bacilli</taxon>
        <taxon>Lactobacillales</taxon>
        <taxon>Lactobacillaceae</taxon>
        <taxon>Lacticaseibacillus</taxon>
    </lineage>
</organism>
<keyword evidence="5" id="KW-0560">Oxidoreductase</keyword>
<comment type="cofactor">
    <cofactor evidence="1">
        <name>FAD</name>
        <dbReference type="ChEBI" id="CHEBI:57692"/>
    </cofactor>
</comment>
<dbReference type="STRING" id="1293598.IV56_GL002184"/>
<keyword evidence="7" id="KW-0676">Redox-active center</keyword>
<reference evidence="10 11" key="1">
    <citation type="journal article" date="2015" name="Genome Announc.">
        <title>Expanding the biotechnology potential of lactobacilli through comparative genomics of 213 strains and associated genera.</title>
        <authorList>
            <person name="Sun Z."/>
            <person name="Harris H.M."/>
            <person name="McCann A."/>
            <person name="Guo C."/>
            <person name="Argimon S."/>
            <person name="Zhang W."/>
            <person name="Yang X."/>
            <person name="Jeffery I.B."/>
            <person name="Cooney J.C."/>
            <person name="Kagawa T.F."/>
            <person name="Liu W."/>
            <person name="Song Y."/>
            <person name="Salvetti E."/>
            <person name="Wrobel A."/>
            <person name="Rasinkangas P."/>
            <person name="Parkhill J."/>
            <person name="Rea M.C."/>
            <person name="O'Sullivan O."/>
            <person name="Ritari J."/>
            <person name="Douillard F.P."/>
            <person name="Paul Ross R."/>
            <person name="Yang R."/>
            <person name="Briner A.E."/>
            <person name="Felis G.E."/>
            <person name="de Vos W.M."/>
            <person name="Barrangou R."/>
            <person name="Klaenhammer T.R."/>
            <person name="Caufield P.W."/>
            <person name="Cui Y."/>
            <person name="Zhang H."/>
            <person name="O'Toole P.W."/>
        </authorList>
    </citation>
    <scope>NUCLEOTIDE SEQUENCE [LARGE SCALE GENOMIC DNA]</scope>
    <source>
        <strain evidence="10 11">DSM 24301</strain>
    </source>
</reference>
<dbReference type="SUPFAM" id="SSF51905">
    <property type="entry name" value="FAD/NAD(P)-binding domain"/>
    <property type="match status" value="1"/>
</dbReference>
<keyword evidence="3" id="KW-0285">Flavoprotein</keyword>
<evidence type="ECO:0000256" key="5">
    <source>
        <dbReference type="ARBA" id="ARBA00023002"/>
    </source>
</evidence>
<dbReference type="InterPro" id="IPR023753">
    <property type="entry name" value="FAD/NAD-binding_dom"/>
</dbReference>
<name>A0A0R2MZ16_9LACO</name>
<dbReference type="Pfam" id="PF02852">
    <property type="entry name" value="Pyr_redox_dim"/>
    <property type="match status" value="1"/>
</dbReference>
<dbReference type="PRINTS" id="PR00368">
    <property type="entry name" value="FADPNR"/>
</dbReference>
<comment type="caution">
    <text evidence="10">The sequence shown here is derived from an EMBL/GenBank/DDBJ whole genome shotgun (WGS) entry which is preliminary data.</text>
</comment>
<keyword evidence="4" id="KW-0274">FAD</keyword>
<evidence type="ECO:0000256" key="2">
    <source>
        <dbReference type="ARBA" id="ARBA00009130"/>
    </source>
</evidence>
<feature type="domain" description="Pyridine nucleotide-disulphide oxidoreductase dimerisation" evidence="8">
    <location>
        <begin position="330"/>
        <end position="430"/>
    </location>
</feature>
<dbReference type="InterPro" id="IPR036188">
    <property type="entry name" value="FAD/NAD-bd_sf"/>
</dbReference>
<dbReference type="EMBL" id="JQCE01000009">
    <property type="protein sequence ID" value="KRO17698.1"/>
    <property type="molecule type" value="Genomic_DNA"/>
</dbReference>
<dbReference type="InterPro" id="IPR050260">
    <property type="entry name" value="FAD-bd_OxRdtase"/>
</dbReference>
<dbReference type="GO" id="GO:0016491">
    <property type="term" value="F:oxidoreductase activity"/>
    <property type="evidence" value="ECO:0007669"/>
    <property type="project" value="UniProtKB-KW"/>
</dbReference>